<evidence type="ECO:0000313" key="2">
    <source>
        <dbReference type="Proteomes" id="UP000034507"/>
    </source>
</evidence>
<evidence type="ECO:0008006" key="3">
    <source>
        <dbReference type="Google" id="ProtNLM"/>
    </source>
</evidence>
<accession>A0A0G0X5J4</accession>
<comment type="caution">
    <text evidence="1">The sequence shown here is derived from an EMBL/GenBank/DDBJ whole genome shotgun (WGS) entry which is preliminary data.</text>
</comment>
<dbReference type="AlphaFoldDB" id="A0A0G0X5J4"/>
<reference evidence="1 2" key="1">
    <citation type="journal article" date="2015" name="Nature">
        <title>rRNA introns, odd ribosomes, and small enigmatic genomes across a large radiation of phyla.</title>
        <authorList>
            <person name="Brown C.T."/>
            <person name="Hug L.A."/>
            <person name="Thomas B.C."/>
            <person name="Sharon I."/>
            <person name="Castelle C.J."/>
            <person name="Singh A."/>
            <person name="Wilkins M.J."/>
            <person name="Williams K.H."/>
            <person name="Banfield J.F."/>
        </authorList>
    </citation>
    <scope>NUCLEOTIDE SEQUENCE [LARGE SCALE GENOMIC DNA]</scope>
</reference>
<organism evidence="1 2">
    <name type="scientific">candidate division WWE3 bacterium GW2011_GWC1_41_7</name>
    <dbReference type="NCBI Taxonomy" id="1619119"/>
    <lineage>
        <taxon>Bacteria</taxon>
        <taxon>Katanobacteria</taxon>
    </lineage>
</organism>
<protein>
    <recommendedName>
        <fullName evidence="3">Glycoside hydrolase family 5 domain-containing protein</fullName>
    </recommendedName>
</protein>
<name>A0A0G0X5J4_UNCKA</name>
<dbReference type="Gene3D" id="3.20.20.80">
    <property type="entry name" value="Glycosidases"/>
    <property type="match status" value="1"/>
</dbReference>
<sequence>MSLAVFVVIGFLMLDSGLLTNLLRRGSVLGDEASIFGVDEAVLGKKPDQCEIHGSIEYLYYENTGFQKVKNNKVGLYIYAEKKSFFELAQKLVNSNGGDWGYVLVPYNVRDRDVDKWKEVFRMTNDKHLVPIIQLHEVNPDNYEKETNEAAQFLNQFMWPIRNRYISIYNEPNDSRFWGGKVDPKEYAVIMRYTIAAFKKENLDFFMINGALNTSASTNEVSTDAEIFMKKMNEKVPGIFNQLDGWASHSYPQPNFSGKPDGKGRLSIRAYESELDFLKKEMGVKKELPVFITETGWAHAEGESYNSSYLTAEFVGKYFKQAYEKVWMKDDRVWAVTPFTIWYEPPYDHFSWVNRDGVPYEHYEVVKSIKKVKGTPAKLETGNEVSLGCPPKS</sequence>
<dbReference type="SUPFAM" id="SSF51445">
    <property type="entry name" value="(Trans)glycosidases"/>
    <property type="match status" value="1"/>
</dbReference>
<gene>
    <name evidence="1" type="ORF">UU77_C0029G0015</name>
</gene>
<evidence type="ECO:0000313" key="1">
    <source>
        <dbReference type="EMBL" id="KKS20334.1"/>
    </source>
</evidence>
<dbReference type="Proteomes" id="UP000034507">
    <property type="component" value="Unassembled WGS sequence"/>
</dbReference>
<dbReference type="EMBL" id="LCBX01000029">
    <property type="protein sequence ID" value="KKS20334.1"/>
    <property type="molecule type" value="Genomic_DNA"/>
</dbReference>
<dbReference type="InterPro" id="IPR017853">
    <property type="entry name" value="GH"/>
</dbReference>
<proteinExistence type="predicted"/>